<dbReference type="Proteomes" id="UP000250079">
    <property type="component" value="Chromosome"/>
</dbReference>
<dbReference type="GO" id="GO:0140662">
    <property type="term" value="F:ATP-dependent protein folding chaperone"/>
    <property type="evidence" value="ECO:0007669"/>
    <property type="project" value="InterPro"/>
</dbReference>
<keyword evidence="2 4" id="KW-0547">Nucleotide-binding</keyword>
<dbReference type="AlphaFoldDB" id="A0A2Z2NJQ9"/>
<proteinExistence type="inferred from homology"/>
<dbReference type="FunFam" id="3.30.420.40:FF:000144">
    <property type="entry name" value="Molecular chaperone HscC"/>
    <property type="match status" value="1"/>
</dbReference>
<accession>A0A2Z2NJQ9</accession>
<gene>
    <name evidence="5" type="primary">hscC_1</name>
    <name evidence="5" type="ORF">IMCC3135_06180</name>
</gene>
<sequence>MTSAIVGMDLGTTNSACAVWKDGKVQMIPNRLGEMLTPSVVHIDNTDTASIGKTAREKLILQPDATTALFKRYMGTDRVIKLNRKKFTAPELSAFVLRSLKEDAENFLGESVEEAVVSVPAYFSDAQRKATVQAAGMVGLKVERLINEPTAAAMAYGLHNKPEHTQFMVIDLGGGTFDISIMEYFDGVLEVHASAGDNFLGGEDFLDILVQEYLARLNISKSSLNKSDLNKVYQQLELAKRRFNSADQVIVEPFLSDQHAPVSLSSEEFERLVQPLMQRIKRPIETALRDADLMPTDLDDVLLVGGATRMKVLRTTVARMFRRMPSANLDPDLVIVMGAAIQGGLKARDAALDDVVLTDVCPYSLGTGVQNPEDTKGKQGLLFDPIIERNSVIPISREKRYVSARDNQRSINIDVYQGESRLVQNNIKLGELKVNIPRDKAGNQAVDVRFSYDINGLLEVDIVVESTGSRMNSVIENAPGTLSAEELDSSLKKLATMKFHPRDQEENRALIARAERLYEGRLGDDRRDVITFLSQFESAIETQDEKIIEIVRSRFVLQIEEYEESYF</sequence>
<dbReference type="PRINTS" id="PR00301">
    <property type="entry name" value="HEATSHOCK70"/>
</dbReference>
<dbReference type="SUPFAM" id="SSF100920">
    <property type="entry name" value="Heat shock protein 70kD (HSP70), peptide-binding domain"/>
    <property type="match status" value="1"/>
</dbReference>
<dbReference type="InterPro" id="IPR013126">
    <property type="entry name" value="Hsp_70_fam"/>
</dbReference>
<dbReference type="Gene3D" id="3.90.640.10">
    <property type="entry name" value="Actin, Chain A, domain 4"/>
    <property type="match status" value="1"/>
</dbReference>
<reference evidence="5 6" key="1">
    <citation type="submission" date="2016-12" db="EMBL/GenBank/DDBJ databases">
        <authorList>
            <person name="Song W.-J."/>
            <person name="Kurnit D.M."/>
        </authorList>
    </citation>
    <scope>NUCLEOTIDE SEQUENCE [LARGE SCALE GENOMIC DNA]</scope>
    <source>
        <strain evidence="5 6">IMCC3135</strain>
    </source>
</reference>
<dbReference type="PROSITE" id="PS00329">
    <property type="entry name" value="HSP70_2"/>
    <property type="match status" value="1"/>
</dbReference>
<dbReference type="Gene3D" id="2.60.34.10">
    <property type="entry name" value="Substrate Binding Domain Of DNAk, Chain A, domain 1"/>
    <property type="match status" value="1"/>
</dbReference>
<dbReference type="InterPro" id="IPR018181">
    <property type="entry name" value="Heat_shock_70_CS"/>
</dbReference>
<organism evidence="5 6">
    <name type="scientific">Granulosicoccus antarcticus IMCC3135</name>
    <dbReference type="NCBI Taxonomy" id="1192854"/>
    <lineage>
        <taxon>Bacteria</taxon>
        <taxon>Pseudomonadati</taxon>
        <taxon>Pseudomonadota</taxon>
        <taxon>Gammaproteobacteria</taxon>
        <taxon>Chromatiales</taxon>
        <taxon>Granulosicoccaceae</taxon>
        <taxon>Granulosicoccus</taxon>
    </lineage>
</organism>
<keyword evidence="6" id="KW-1185">Reference proteome</keyword>
<dbReference type="InterPro" id="IPR029047">
    <property type="entry name" value="HSP70_peptide-bd_sf"/>
</dbReference>
<keyword evidence="3 4" id="KW-0067">ATP-binding</keyword>
<protein>
    <submittedName>
        <fullName evidence="5">Chaperone protein HscC</fullName>
    </submittedName>
</protein>
<evidence type="ECO:0000256" key="3">
    <source>
        <dbReference type="ARBA" id="ARBA00022840"/>
    </source>
</evidence>
<dbReference type="InterPro" id="IPR043129">
    <property type="entry name" value="ATPase_NBD"/>
</dbReference>
<dbReference type="OrthoDB" id="9766019at2"/>
<dbReference type="Gene3D" id="3.30.420.40">
    <property type="match status" value="2"/>
</dbReference>
<evidence type="ECO:0000313" key="6">
    <source>
        <dbReference type="Proteomes" id="UP000250079"/>
    </source>
</evidence>
<dbReference type="PANTHER" id="PTHR19375">
    <property type="entry name" value="HEAT SHOCK PROTEIN 70KDA"/>
    <property type="match status" value="1"/>
</dbReference>
<evidence type="ECO:0000256" key="4">
    <source>
        <dbReference type="RuleBase" id="RU003322"/>
    </source>
</evidence>
<dbReference type="GO" id="GO:0005524">
    <property type="term" value="F:ATP binding"/>
    <property type="evidence" value="ECO:0007669"/>
    <property type="project" value="UniProtKB-KW"/>
</dbReference>
<evidence type="ECO:0000313" key="5">
    <source>
        <dbReference type="EMBL" id="ASJ71343.1"/>
    </source>
</evidence>
<dbReference type="Pfam" id="PF00012">
    <property type="entry name" value="HSP70"/>
    <property type="match status" value="1"/>
</dbReference>
<name>A0A2Z2NJQ9_9GAMM</name>
<comment type="similarity">
    <text evidence="1 4">Belongs to the heat shock protein 70 family.</text>
</comment>
<dbReference type="RefSeq" id="WP_088916795.1">
    <property type="nucleotide sequence ID" value="NZ_CP018632.1"/>
</dbReference>
<dbReference type="SUPFAM" id="SSF53067">
    <property type="entry name" value="Actin-like ATPase domain"/>
    <property type="match status" value="2"/>
</dbReference>
<evidence type="ECO:0000256" key="2">
    <source>
        <dbReference type="ARBA" id="ARBA00022741"/>
    </source>
</evidence>
<evidence type="ECO:0000256" key="1">
    <source>
        <dbReference type="ARBA" id="ARBA00007381"/>
    </source>
</evidence>
<dbReference type="KEGG" id="gai:IMCC3135_06180"/>
<dbReference type="EMBL" id="CP018632">
    <property type="protein sequence ID" value="ASJ71343.1"/>
    <property type="molecule type" value="Genomic_DNA"/>
</dbReference>